<dbReference type="InterPro" id="IPR050377">
    <property type="entry name" value="Radical_SAM_PqqE_MftC-like"/>
</dbReference>
<dbReference type="InterPro" id="IPR013785">
    <property type="entry name" value="Aldolase_TIM"/>
</dbReference>
<organism evidence="7 8">
    <name type="scientific">Halovibrio salipaludis</name>
    <dbReference type="NCBI Taxonomy" id="2032626"/>
    <lineage>
        <taxon>Bacteria</taxon>
        <taxon>Pseudomonadati</taxon>
        <taxon>Pseudomonadota</taxon>
        <taxon>Gammaproteobacteria</taxon>
        <taxon>Oceanospirillales</taxon>
        <taxon>Halomonadaceae</taxon>
        <taxon>Halovibrio</taxon>
    </lineage>
</organism>
<proteinExistence type="predicted"/>
<dbReference type="EMBL" id="NSKD01000001">
    <property type="protein sequence ID" value="PAU82439.1"/>
    <property type="molecule type" value="Genomic_DNA"/>
</dbReference>
<dbReference type="Gene3D" id="3.20.20.70">
    <property type="entry name" value="Aldolase class I"/>
    <property type="match status" value="1"/>
</dbReference>
<evidence type="ECO:0000313" key="7">
    <source>
        <dbReference type="EMBL" id="PAU82439.1"/>
    </source>
</evidence>
<keyword evidence="8" id="KW-1185">Reference proteome</keyword>
<dbReference type="RefSeq" id="WP_095616533.1">
    <property type="nucleotide sequence ID" value="NZ_NSKD01000001.1"/>
</dbReference>
<feature type="domain" description="Radical SAM core" evidence="6">
    <location>
        <begin position="46"/>
        <end position="185"/>
    </location>
</feature>
<keyword evidence="4" id="KW-0408">Iron</keyword>
<keyword evidence="3" id="KW-0479">Metal-binding</keyword>
<dbReference type="SFLD" id="SFLDG01067">
    <property type="entry name" value="SPASM/twitch_domain_containing"/>
    <property type="match status" value="1"/>
</dbReference>
<keyword evidence="5" id="KW-0411">Iron-sulfur</keyword>
<evidence type="ECO:0000256" key="4">
    <source>
        <dbReference type="ARBA" id="ARBA00023004"/>
    </source>
</evidence>
<dbReference type="SFLD" id="SFLDS00029">
    <property type="entry name" value="Radical_SAM"/>
    <property type="match status" value="1"/>
</dbReference>
<comment type="cofactor">
    <cofactor evidence="1">
        <name>[4Fe-4S] cluster</name>
        <dbReference type="ChEBI" id="CHEBI:49883"/>
    </cofactor>
</comment>
<sequence length="318" mass="35746">MEETVAQPLKLLDPRKFRDPWTTADGEPRASVHLKKLETLWFCTGTLCNLTCEHCYIESSPSNDSLVYISVGEVAAYLDEIEREGFGTTTIAFTGGEPFMNPDMVPILDEVLRRGYEALVLTNAMKPMMKVSEPLLAVHQQYGDRLTMRISIDHYSKDVHEQERGKRSWDPAIQGMQWLSEHGFNLDIAGRLFSGEAEEQMRAGFARLFEREGIDMDARDPHQVVLFPEMDEKVDVPEITTACWSRLQVSPDAQMCATSRMVIKRKGADNPVVVPCTLLPYQPEFELGQTLSESFQEVPLNHPHCAKFCVLGGASCSG</sequence>
<dbReference type="GO" id="GO:0051536">
    <property type="term" value="F:iron-sulfur cluster binding"/>
    <property type="evidence" value="ECO:0007669"/>
    <property type="project" value="UniProtKB-KW"/>
</dbReference>
<dbReference type="Pfam" id="PF04055">
    <property type="entry name" value="Radical_SAM"/>
    <property type="match status" value="1"/>
</dbReference>
<dbReference type="Proteomes" id="UP000218896">
    <property type="component" value="Unassembled WGS sequence"/>
</dbReference>
<evidence type="ECO:0000256" key="1">
    <source>
        <dbReference type="ARBA" id="ARBA00001966"/>
    </source>
</evidence>
<evidence type="ECO:0000256" key="5">
    <source>
        <dbReference type="ARBA" id="ARBA00023014"/>
    </source>
</evidence>
<evidence type="ECO:0000256" key="3">
    <source>
        <dbReference type="ARBA" id="ARBA00022723"/>
    </source>
</evidence>
<dbReference type="InterPro" id="IPR058240">
    <property type="entry name" value="rSAM_sf"/>
</dbReference>
<dbReference type="GO" id="GO:0046872">
    <property type="term" value="F:metal ion binding"/>
    <property type="evidence" value="ECO:0007669"/>
    <property type="project" value="UniProtKB-KW"/>
</dbReference>
<dbReference type="OrthoDB" id="9810775at2"/>
<dbReference type="InterPro" id="IPR007197">
    <property type="entry name" value="rSAM"/>
</dbReference>
<evidence type="ECO:0000313" key="8">
    <source>
        <dbReference type="Proteomes" id="UP000218896"/>
    </source>
</evidence>
<protein>
    <submittedName>
        <fullName evidence="7">Radical SAM protein</fullName>
    </submittedName>
</protein>
<dbReference type="PANTHER" id="PTHR11228:SF7">
    <property type="entry name" value="PQQA PEPTIDE CYCLASE"/>
    <property type="match status" value="1"/>
</dbReference>
<evidence type="ECO:0000256" key="2">
    <source>
        <dbReference type="ARBA" id="ARBA00022691"/>
    </source>
</evidence>
<comment type="caution">
    <text evidence="7">The sequence shown here is derived from an EMBL/GenBank/DDBJ whole genome shotgun (WGS) entry which is preliminary data.</text>
</comment>
<dbReference type="PANTHER" id="PTHR11228">
    <property type="entry name" value="RADICAL SAM DOMAIN PROTEIN"/>
    <property type="match status" value="1"/>
</dbReference>
<name>A0A2A2FCU5_9GAMM</name>
<dbReference type="GO" id="GO:0003824">
    <property type="term" value="F:catalytic activity"/>
    <property type="evidence" value="ECO:0007669"/>
    <property type="project" value="InterPro"/>
</dbReference>
<gene>
    <name evidence="7" type="ORF">CK501_04685</name>
</gene>
<accession>A0A2A2FCU5</accession>
<dbReference type="CDD" id="cd01335">
    <property type="entry name" value="Radical_SAM"/>
    <property type="match status" value="1"/>
</dbReference>
<evidence type="ECO:0000259" key="6">
    <source>
        <dbReference type="Pfam" id="PF04055"/>
    </source>
</evidence>
<keyword evidence="2" id="KW-0949">S-adenosyl-L-methionine</keyword>
<dbReference type="SUPFAM" id="SSF102114">
    <property type="entry name" value="Radical SAM enzymes"/>
    <property type="match status" value="1"/>
</dbReference>
<reference evidence="7 8" key="1">
    <citation type="submission" date="2017-08" db="EMBL/GenBank/DDBJ databases">
        <title>Halovibrio sewagensis sp. nov., isolated from wastewater of high salinity.</title>
        <authorList>
            <person name="Dong X."/>
            <person name="Zhang G."/>
        </authorList>
    </citation>
    <scope>NUCLEOTIDE SEQUENCE [LARGE SCALE GENOMIC DNA]</scope>
    <source>
        <strain evidence="7 8">YL5-2</strain>
    </source>
</reference>
<dbReference type="AlphaFoldDB" id="A0A2A2FCU5"/>